<dbReference type="AlphaFoldDB" id="A0A521D2R9"/>
<dbReference type="GO" id="GO:0005886">
    <property type="term" value="C:plasma membrane"/>
    <property type="evidence" value="ECO:0007669"/>
    <property type="project" value="UniProtKB-SubCell"/>
</dbReference>
<feature type="domain" description="ABC transporter" evidence="6">
    <location>
        <begin position="369"/>
        <end position="911"/>
    </location>
</feature>
<reference evidence="8 9" key="1">
    <citation type="submission" date="2017-05" db="EMBL/GenBank/DDBJ databases">
        <authorList>
            <person name="Varghese N."/>
            <person name="Submissions S."/>
        </authorList>
    </citation>
    <scope>NUCLEOTIDE SEQUENCE [LARGE SCALE GENOMIC DNA]</scope>
    <source>
        <strain evidence="8 9">DSM 100094</strain>
    </source>
</reference>
<dbReference type="Gene3D" id="3.40.50.300">
    <property type="entry name" value="P-loop containing nucleotide triphosphate hydrolases"/>
    <property type="match status" value="2"/>
</dbReference>
<dbReference type="Proteomes" id="UP000319014">
    <property type="component" value="Unassembled WGS sequence"/>
</dbReference>
<dbReference type="SUPFAM" id="SSF90123">
    <property type="entry name" value="ABC transporter transmembrane region"/>
    <property type="match status" value="1"/>
</dbReference>
<dbReference type="InterPro" id="IPR036640">
    <property type="entry name" value="ABC1_TM_sf"/>
</dbReference>
<dbReference type="Pfam" id="PF00005">
    <property type="entry name" value="ABC_tran"/>
    <property type="match status" value="1"/>
</dbReference>
<evidence type="ECO:0000256" key="4">
    <source>
        <dbReference type="ARBA" id="ARBA00023136"/>
    </source>
</evidence>
<dbReference type="GO" id="GO:0005524">
    <property type="term" value="F:ATP binding"/>
    <property type="evidence" value="ECO:0007669"/>
    <property type="project" value="UniProtKB-KW"/>
</dbReference>
<feature type="transmembrane region" description="Helical" evidence="5">
    <location>
        <begin position="176"/>
        <end position="205"/>
    </location>
</feature>
<dbReference type="GO" id="GO:0034040">
    <property type="term" value="F:ATPase-coupled lipid transmembrane transporter activity"/>
    <property type="evidence" value="ECO:0007669"/>
    <property type="project" value="TreeGrafter"/>
</dbReference>
<evidence type="ECO:0000256" key="5">
    <source>
        <dbReference type="SAM" id="Phobius"/>
    </source>
</evidence>
<feature type="domain" description="ABC transmembrane type-1" evidence="7">
    <location>
        <begin position="63"/>
        <end position="326"/>
    </location>
</feature>
<protein>
    <submittedName>
        <fullName evidence="8">Putative ABC transport system ATP-binding protein</fullName>
    </submittedName>
</protein>
<dbReference type="RefSeq" id="WP_142662900.1">
    <property type="nucleotide sequence ID" value="NZ_FXTK01000006.1"/>
</dbReference>
<dbReference type="PROSITE" id="PS50893">
    <property type="entry name" value="ABC_TRANSPORTER_2"/>
    <property type="match status" value="1"/>
</dbReference>
<keyword evidence="9" id="KW-1185">Reference proteome</keyword>
<evidence type="ECO:0000313" key="9">
    <source>
        <dbReference type="Proteomes" id="UP000319014"/>
    </source>
</evidence>
<evidence type="ECO:0000256" key="1">
    <source>
        <dbReference type="ARBA" id="ARBA00004651"/>
    </source>
</evidence>
<sequence>MEQSLTRFIWTHTRREQSWVVAVVLVSLIPYYLAFDLPKQIVNGPIQGQGFEADGATELFLHISPSLPWIGEVTLFPGIPLQRMDMLMALSMTFLALVIVNGLFKFYINTYKGRMGERLLRRIRYQLIDRILRFPPQQFRRIKPAEAASMIKDEVEPLGGFTGDAFVQPVMLTGQALMAMIFICVQNLWLGAIAGGIAGIQVAIIPRMRRRLIELGRQRQLTARQLSGRIGELMEGISTIHAMDTTNYERADMSARLGRIFKIRYDLYQWKFMVKFLNNFLAQITPFIFYAFGGYLTIKGELDVGQLVAVINAYKDLPGPLKELIDWDQARQDVQVKYEQVAEQFRAPLLIDEKLHDVSLETGALGKPLTASGILVQDEGGEKLLDRVSISIEPGETVALIDDSGSGAETLAAVFGRAVWPTSGRLTVGGEAVTDLPEHLLGRRITYVSSEDYFFHGSLGENLLYGLRHAPYALPEHEDARAAKHARWEAMEARASGNADFPLMADWLDHGLLPPGIDGERDLDHAVTEALRASGLESDVMNMGLRARLPGDDHAELKAAIVEIRHRLRRDRDSGKVKLAIEPFDLDRYNPQATVGENLLFGELASPQAALDILRNTYAITIMRRLGVSTRLFDLGHELASTVLELLGGPDAEEEAPDDSIFGRLPFLSPQDIPELRQLVGRNAMGGYATAVPEDRVQLLRLSMSYSEAQMRMGLMTSDLTERIVKARIELAEAMPIELQALFTPYDPDGYNDAARVIDNILFGRIGRSNPEMQRRIQKTLTGYLSETGISGDILRLGLAEDIGLGGRRLNQSQRQRLSLARGLIRQSQYYVLNRALSAVDARLHETIVNATLQTLHRHDEKPAVIWVLSNPRMAGHFERVVVFDRGSVEFDGSYSALQAAQKSNCSLVFT</sequence>
<dbReference type="Pfam" id="PF00664">
    <property type="entry name" value="ABC_membrane"/>
    <property type="match status" value="1"/>
</dbReference>
<name>A0A521D2R9_9RHOB</name>
<evidence type="ECO:0000259" key="7">
    <source>
        <dbReference type="PROSITE" id="PS50929"/>
    </source>
</evidence>
<keyword evidence="2 5" id="KW-0812">Transmembrane</keyword>
<organism evidence="8 9">
    <name type="scientific">Paracoccus laeviglucosivorans</name>
    <dbReference type="NCBI Taxonomy" id="1197861"/>
    <lineage>
        <taxon>Bacteria</taxon>
        <taxon>Pseudomonadati</taxon>
        <taxon>Pseudomonadota</taxon>
        <taxon>Alphaproteobacteria</taxon>
        <taxon>Rhodobacterales</taxon>
        <taxon>Paracoccaceae</taxon>
        <taxon>Paracoccus</taxon>
    </lineage>
</organism>
<keyword evidence="8" id="KW-0547">Nucleotide-binding</keyword>
<keyword evidence="4 5" id="KW-0472">Membrane</keyword>
<keyword evidence="8" id="KW-0067">ATP-binding</keyword>
<dbReference type="InterPro" id="IPR003439">
    <property type="entry name" value="ABC_transporter-like_ATP-bd"/>
</dbReference>
<dbReference type="CDD" id="cd07346">
    <property type="entry name" value="ABC_6TM_exporters"/>
    <property type="match status" value="1"/>
</dbReference>
<comment type="subcellular location">
    <subcellularLocation>
        <location evidence="1">Cell membrane</location>
        <topology evidence="1">Multi-pass membrane protein</topology>
    </subcellularLocation>
</comment>
<dbReference type="GO" id="GO:0140359">
    <property type="term" value="F:ABC-type transporter activity"/>
    <property type="evidence" value="ECO:0007669"/>
    <property type="project" value="InterPro"/>
</dbReference>
<dbReference type="Gene3D" id="1.20.1560.10">
    <property type="entry name" value="ABC transporter type 1, transmembrane domain"/>
    <property type="match status" value="1"/>
</dbReference>
<dbReference type="PANTHER" id="PTHR24221">
    <property type="entry name" value="ATP-BINDING CASSETTE SUB-FAMILY B"/>
    <property type="match status" value="1"/>
</dbReference>
<keyword evidence="3 5" id="KW-1133">Transmembrane helix</keyword>
<dbReference type="InterPro" id="IPR039421">
    <property type="entry name" value="Type_1_exporter"/>
</dbReference>
<dbReference type="GO" id="GO:0016887">
    <property type="term" value="F:ATP hydrolysis activity"/>
    <property type="evidence" value="ECO:0007669"/>
    <property type="project" value="InterPro"/>
</dbReference>
<dbReference type="InterPro" id="IPR011527">
    <property type="entry name" value="ABC1_TM_dom"/>
</dbReference>
<feature type="transmembrane region" description="Helical" evidence="5">
    <location>
        <begin position="17"/>
        <end position="35"/>
    </location>
</feature>
<dbReference type="OrthoDB" id="9760920at2"/>
<feature type="transmembrane region" description="Helical" evidence="5">
    <location>
        <begin position="87"/>
        <end position="108"/>
    </location>
</feature>
<accession>A0A521D2R9</accession>
<gene>
    <name evidence="8" type="ORF">SAMN06265221_10639</name>
</gene>
<dbReference type="PANTHER" id="PTHR24221:SF646">
    <property type="entry name" value="HAEMOLYSIN SECRETION ATP-BINDING PROTEIN"/>
    <property type="match status" value="1"/>
</dbReference>
<dbReference type="SUPFAM" id="SSF52540">
    <property type="entry name" value="P-loop containing nucleoside triphosphate hydrolases"/>
    <property type="match status" value="1"/>
</dbReference>
<evidence type="ECO:0000256" key="2">
    <source>
        <dbReference type="ARBA" id="ARBA00022692"/>
    </source>
</evidence>
<proteinExistence type="predicted"/>
<evidence type="ECO:0000313" key="8">
    <source>
        <dbReference type="EMBL" id="SMO65957.1"/>
    </source>
</evidence>
<dbReference type="InterPro" id="IPR027417">
    <property type="entry name" value="P-loop_NTPase"/>
</dbReference>
<dbReference type="PROSITE" id="PS50929">
    <property type="entry name" value="ABC_TM1F"/>
    <property type="match status" value="1"/>
</dbReference>
<evidence type="ECO:0000259" key="6">
    <source>
        <dbReference type="PROSITE" id="PS50893"/>
    </source>
</evidence>
<dbReference type="EMBL" id="FXTK01000006">
    <property type="protein sequence ID" value="SMO65957.1"/>
    <property type="molecule type" value="Genomic_DNA"/>
</dbReference>
<evidence type="ECO:0000256" key="3">
    <source>
        <dbReference type="ARBA" id="ARBA00022989"/>
    </source>
</evidence>